<protein>
    <recommendedName>
        <fullName evidence="3">Lachrymatory factor synthase</fullName>
    </recommendedName>
</protein>
<dbReference type="Proteomes" id="UP001417504">
    <property type="component" value="Unassembled WGS sequence"/>
</dbReference>
<dbReference type="FunFam" id="3.30.530.20:FF:000064">
    <property type="entry name" value="Lachrymatory-factor synthase"/>
    <property type="match status" value="1"/>
</dbReference>
<accession>A0AAP0JBP4</accession>
<evidence type="ECO:0000313" key="2">
    <source>
        <dbReference type="Proteomes" id="UP001417504"/>
    </source>
</evidence>
<gene>
    <name evidence="1" type="ORF">Sjap_011471</name>
</gene>
<dbReference type="PANTHER" id="PTHR33789:SF15">
    <property type="entry name" value="LACHRYMATORY-FACTOR SYNTHASE"/>
    <property type="match status" value="1"/>
</dbReference>
<comment type="caution">
    <text evidence="1">The sequence shown here is derived from an EMBL/GenBank/DDBJ whole genome shotgun (WGS) entry which is preliminary data.</text>
</comment>
<dbReference type="InterPro" id="IPR053249">
    <property type="entry name" value="LFS"/>
</dbReference>
<keyword evidence="2" id="KW-1185">Reference proteome</keyword>
<sequence>MEAEEVSKKWEGKVSAKVRGPRAEQVWTLLQEFFNFHNYFPSLATCHGIQGISGELGCVRYCSGSSIRSSDGHGGSWSKERLVAVDAKQRSFSYEILESNIGFKSYVATMKVVDIDEVEEGELNGLCVIEWSFEVEAVEGWELDDLVSMYQAGLVCMARRIEDLLGSR</sequence>
<dbReference type="EMBL" id="JBBNAE010000004">
    <property type="protein sequence ID" value="KAK9130984.1"/>
    <property type="molecule type" value="Genomic_DNA"/>
</dbReference>
<organism evidence="1 2">
    <name type="scientific">Stephania japonica</name>
    <dbReference type="NCBI Taxonomy" id="461633"/>
    <lineage>
        <taxon>Eukaryota</taxon>
        <taxon>Viridiplantae</taxon>
        <taxon>Streptophyta</taxon>
        <taxon>Embryophyta</taxon>
        <taxon>Tracheophyta</taxon>
        <taxon>Spermatophyta</taxon>
        <taxon>Magnoliopsida</taxon>
        <taxon>Ranunculales</taxon>
        <taxon>Menispermaceae</taxon>
        <taxon>Menispermoideae</taxon>
        <taxon>Cissampelideae</taxon>
        <taxon>Stephania</taxon>
    </lineage>
</organism>
<reference evidence="1 2" key="1">
    <citation type="submission" date="2024-01" db="EMBL/GenBank/DDBJ databases">
        <title>Genome assemblies of Stephania.</title>
        <authorList>
            <person name="Yang L."/>
        </authorList>
    </citation>
    <scope>NUCLEOTIDE SEQUENCE [LARGE SCALE GENOMIC DNA]</scope>
    <source>
        <strain evidence="1">QJT</strain>
        <tissue evidence="1">Leaf</tissue>
    </source>
</reference>
<dbReference type="InterPro" id="IPR019587">
    <property type="entry name" value="Polyketide_cyclase/dehydratase"/>
</dbReference>
<proteinExistence type="predicted"/>
<dbReference type="PANTHER" id="PTHR33789">
    <property type="entry name" value="LACHRYMATORY-FACTOR SYNTHASE"/>
    <property type="match status" value="1"/>
</dbReference>
<name>A0AAP0JBP4_9MAGN</name>
<dbReference type="SUPFAM" id="SSF55961">
    <property type="entry name" value="Bet v1-like"/>
    <property type="match status" value="1"/>
</dbReference>
<dbReference type="Pfam" id="PF10604">
    <property type="entry name" value="Polyketide_cyc2"/>
    <property type="match status" value="1"/>
</dbReference>
<evidence type="ECO:0000313" key="1">
    <source>
        <dbReference type="EMBL" id="KAK9130984.1"/>
    </source>
</evidence>
<dbReference type="AlphaFoldDB" id="A0AAP0JBP4"/>
<dbReference type="CDD" id="cd07821">
    <property type="entry name" value="PYR_PYL_RCAR_like"/>
    <property type="match status" value="1"/>
</dbReference>
<evidence type="ECO:0008006" key="3">
    <source>
        <dbReference type="Google" id="ProtNLM"/>
    </source>
</evidence>
<dbReference type="InterPro" id="IPR023393">
    <property type="entry name" value="START-like_dom_sf"/>
</dbReference>
<dbReference type="Gene3D" id="3.30.530.20">
    <property type="match status" value="1"/>
</dbReference>